<feature type="non-terminal residue" evidence="1">
    <location>
        <position position="1"/>
    </location>
</feature>
<accession>A0A3R5THQ6</accession>
<dbReference type="AlphaFoldDB" id="A0A3R5THQ6"/>
<dbReference type="InterPro" id="IPR012677">
    <property type="entry name" value="Nucleotide-bd_a/b_plait_sf"/>
</dbReference>
<dbReference type="Pfam" id="PF23085">
    <property type="entry name" value="RRM_PARP14_3"/>
    <property type="match status" value="1"/>
</dbReference>
<evidence type="ECO:0000313" key="1">
    <source>
        <dbReference type="EMBL" id="OPL20897.1"/>
    </source>
</evidence>
<keyword evidence="2" id="KW-1185">Reference proteome</keyword>
<organism evidence="1 2">
    <name type="scientific">Mytilus galloprovincialis</name>
    <name type="common">Mediterranean mussel</name>
    <dbReference type="NCBI Taxonomy" id="29158"/>
    <lineage>
        <taxon>Eukaryota</taxon>
        <taxon>Metazoa</taxon>
        <taxon>Spiralia</taxon>
        <taxon>Lophotrochozoa</taxon>
        <taxon>Mollusca</taxon>
        <taxon>Bivalvia</taxon>
        <taxon>Autobranchia</taxon>
        <taxon>Pteriomorphia</taxon>
        <taxon>Mytilida</taxon>
        <taxon>Mytiloidea</taxon>
        <taxon>Mytilidae</taxon>
        <taxon>Mytilinae</taxon>
        <taxon>Mytilus</taxon>
    </lineage>
</organism>
<name>A0A3R5THQ6_MYTGA</name>
<protein>
    <submittedName>
        <fullName evidence="1">Uncharacterized protein</fullName>
    </submittedName>
</protein>
<evidence type="ECO:0000313" key="2">
    <source>
        <dbReference type="Proteomes" id="UP000266721"/>
    </source>
</evidence>
<dbReference type="Gene3D" id="3.30.70.330">
    <property type="match status" value="1"/>
</dbReference>
<sequence length="289" mass="32827">MHNTTKHRSIKIRMQQTLGEMEPAWKQYVKQVQKTCTGNLDVGEEFIVEYIEEGSLVFWTKTNSSTIKNKAKFAEIMDKFMVNLFQKCPIDTEDETKFSFSVDVVEGAEDEDTDDEDENDVFICGRCGITFKSFSSFTSHKMIKMTVIPNFLLAKDYELVPSSLPLADEANICGFNAVPSTRRRPMAAYGLDINFNPKKSDVEKCLPCAPTPVVEEVGQASGKEDTGDTPTEFVIEVSGMKPTTSEDTLRFFFEGRRGANADVVKMEFIEEKEMYMVWFEDESVFDVEK</sequence>
<proteinExistence type="predicted"/>
<dbReference type="Proteomes" id="UP000266721">
    <property type="component" value="Unassembled WGS sequence"/>
</dbReference>
<dbReference type="EMBL" id="KV598298">
    <property type="protein sequence ID" value="OPL20897.1"/>
    <property type="molecule type" value="Genomic_DNA"/>
</dbReference>
<gene>
    <name evidence="1" type="ORF">AM593_02109</name>
</gene>
<reference evidence="1 2" key="1">
    <citation type="journal article" date="2016" name="PLoS ONE">
        <title>A First Insight into the Genome of the Filter-Feeder Mussel Mytilus galloprovincialis.</title>
        <authorList>
            <person name="Murgarella M."/>
            <person name="Puiu D."/>
            <person name="Novoa B."/>
            <person name="Figueras A."/>
            <person name="Posada D."/>
            <person name="Canchaya C."/>
        </authorList>
    </citation>
    <scope>NUCLEOTIDE SEQUENCE [LARGE SCALE GENOMIC DNA]</scope>
    <source>
        <tissue evidence="1">Muscle</tissue>
    </source>
</reference>